<dbReference type="InterPro" id="IPR058637">
    <property type="entry name" value="YknX-like_C"/>
</dbReference>
<dbReference type="Pfam" id="PF25973">
    <property type="entry name" value="BSH_CzcB"/>
    <property type="match status" value="1"/>
</dbReference>
<dbReference type="FunFam" id="2.40.30.170:FF:000010">
    <property type="entry name" value="Efflux RND transporter periplasmic adaptor subunit"/>
    <property type="match status" value="1"/>
</dbReference>
<dbReference type="STRING" id="144026.SAMN04488568_11237"/>
<dbReference type="SUPFAM" id="SSF111369">
    <property type="entry name" value="HlyD-like secretion proteins"/>
    <property type="match status" value="1"/>
</dbReference>
<evidence type="ECO:0000313" key="6">
    <source>
        <dbReference type="Proteomes" id="UP000199759"/>
    </source>
</evidence>
<dbReference type="AlphaFoldDB" id="A0A1G9TKG0"/>
<reference evidence="5 6" key="1">
    <citation type="submission" date="2016-10" db="EMBL/GenBank/DDBJ databases">
        <authorList>
            <person name="de Groot N.N."/>
        </authorList>
    </citation>
    <scope>NUCLEOTIDE SEQUENCE [LARGE SCALE GENOMIC DNA]</scope>
    <source>
        <strain evidence="5 6">DSM 16077</strain>
    </source>
</reference>
<evidence type="ECO:0000259" key="2">
    <source>
        <dbReference type="Pfam" id="PF25954"/>
    </source>
</evidence>
<dbReference type="PANTHER" id="PTHR30469">
    <property type="entry name" value="MULTIDRUG RESISTANCE PROTEIN MDTA"/>
    <property type="match status" value="1"/>
</dbReference>
<dbReference type="RefSeq" id="WP_091770510.1">
    <property type="nucleotide sequence ID" value="NZ_FNHG01000012.1"/>
</dbReference>
<organism evidence="5 6">
    <name type="scientific">Maricaulis salignorans</name>
    <dbReference type="NCBI Taxonomy" id="144026"/>
    <lineage>
        <taxon>Bacteria</taxon>
        <taxon>Pseudomonadati</taxon>
        <taxon>Pseudomonadota</taxon>
        <taxon>Alphaproteobacteria</taxon>
        <taxon>Maricaulales</taxon>
        <taxon>Maricaulaceae</taxon>
        <taxon>Maricaulis</taxon>
    </lineage>
</organism>
<dbReference type="GO" id="GO:1990281">
    <property type="term" value="C:efflux pump complex"/>
    <property type="evidence" value="ECO:0007669"/>
    <property type="project" value="TreeGrafter"/>
</dbReference>
<comment type="similarity">
    <text evidence="1">Belongs to the membrane fusion protein (MFP) (TC 8.A.1) family.</text>
</comment>
<dbReference type="InterPro" id="IPR058647">
    <property type="entry name" value="BSH_CzcB-like"/>
</dbReference>
<evidence type="ECO:0000256" key="1">
    <source>
        <dbReference type="ARBA" id="ARBA00009477"/>
    </source>
</evidence>
<dbReference type="Gene3D" id="1.10.287.470">
    <property type="entry name" value="Helix hairpin bin"/>
    <property type="match status" value="1"/>
</dbReference>
<protein>
    <submittedName>
        <fullName evidence="5">Membrane fusion protein, multidrug efflux system</fullName>
    </submittedName>
</protein>
<dbReference type="NCBIfam" id="TIGR01730">
    <property type="entry name" value="RND_mfp"/>
    <property type="match status" value="1"/>
</dbReference>
<name>A0A1G9TKG0_9PROT</name>
<keyword evidence="6" id="KW-1185">Reference proteome</keyword>
<feature type="domain" description="YknX-like C-terminal permuted SH3-like" evidence="4">
    <location>
        <begin position="281"/>
        <end position="351"/>
    </location>
</feature>
<dbReference type="InterPro" id="IPR006143">
    <property type="entry name" value="RND_pump_MFP"/>
</dbReference>
<evidence type="ECO:0000313" key="5">
    <source>
        <dbReference type="EMBL" id="SDM48256.1"/>
    </source>
</evidence>
<dbReference type="Gene3D" id="2.40.420.20">
    <property type="match status" value="1"/>
</dbReference>
<evidence type="ECO:0000259" key="3">
    <source>
        <dbReference type="Pfam" id="PF25973"/>
    </source>
</evidence>
<dbReference type="InterPro" id="IPR058792">
    <property type="entry name" value="Beta-barrel_RND_2"/>
</dbReference>
<dbReference type="Gene3D" id="2.40.50.100">
    <property type="match status" value="1"/>
</dbReference>
<dbReference type="Gene3D" id="2.40.30.170">
    <property type="match status" value="1"/>
</dbReference>
<dbReference type="EMBL" id="FNHG01000012">
    <property type="protein sequence ID" value="SDM48256.1"/>
    <property type="molecule type" value="Genomic_DNA"/>
</dbReference>
<dbReference type="Pfam" id="PF25989">
    <property type="entry name" value="YknX_C"/>
    <property type="match status" value="1"/>
</dbReference>
<feature type="domain" description="CusB-like beta-barrel" evidence="2">
    <location>
        <begin position="201"/>
        <end position="273"/>
    </location>
</feature>
<dbReference type="OrthoDB" id="9806939at2"/>
<accession>A0A1G9TKG0</accession>
<dbReference type="GO" id="GO:0015562">
    <property type="term" value="F:efflux transmembrane transporter activity"/>
    <property type="evidence" value="ECO:0007669"/>
    <property type="project" value="TreeGrafter"/>
</dbReference>
<dbReference type="PANTHER" id="PTHR30469:SF16">
    <property type="entry name" value="HAE1 FAMILY EFFLUX PUMP MFP COMPONENT"/>
    <property type="match status" value="1"/>
</dbReference>
<proteinExistence type="inferred from homology"/>
<dbReference type="Proteomes" id="UP000199759">
    <property type="component" value="Unassembled WGS sequence"/>
</dbReference>
<gene>
    <name evidence="5" type="ORF">SAMN04488568_11237</name>
</gene>
<sequence>MRRYSFLIAAMLVFALMTGIVAFRVLSGGGADQGRMQRPMVPVAAYSVAQFEFADIVEALGTARSRESVTVSARVSDTISVINFDSGQQVEAGDILIELTDTEEAAGLREARTTLREASRDLTRVNDLIARGVVPQQRQDEARAGVDRAQARVASIEAQLADRIVRAPFSGVVGLREVSLGELIRPGDPITTLDDISAIRLDFTVPERFLATIRPGMVIAATTNAYPDQVFLGTISQIDSRVDPIARAVIVRAEIDNPDGRILPGQLMVVEVRRDIRNSPAVPGSAVTRYLDESFVYVLEEEGETATVRQRTVELGLRSGDVVEVTAGLEPGEVIIAEGVHRVRDGMPVTIAARREYGSGGGGSASPAAVTRP</sequence>
<evidence type="ECO:0000259" key="4">
    <source>
        <dbReference type="Pfam" id="PF25989"/>
    </source>
</evidence>
<feature type="domain" description="CzcB-like barrel-sandwich hybrid" evidence="3">
    <location>
        <begin position="69"/>
        <end position="193"/>
    </location>
</feature>
<dbReference type="Pfam" id="PF25954">
    <property type="entry name" value="Beta-barrel_RND_2"/>
    <property type="match status" value="1"/>
</dbReference>